<name>A0A0W0WL20_9GAMM</name>
<dbReference type="RefSeq" id="WP_058505652.1">
    <property type="nucleotide sequence ID" value="NZ_CAAAIF010000028.1"/>
</dbReference>
<evidence type="ECO:0000259" key="1">
    <source>
        <dbReference type="Pfam" id="PF08808"/>
    </source>
</evidence>
<gene>
    <name evidence="2" type="ORF">Lnau_2672</name>
</gene>
<evidence type="ECO:0000313" key="2">
    <source>
        <dbReference type="EMBL" id="KTD33024.1"/>
    </source>
</evidence>
<protein>
    <submittedName>
        <fullName evidence="2">RES domain protein</fullName>
    </submittedName>
</protein>
<sequence>MFICISCVNPEPLKKYIKNKNKKTNCAYCNAFDFSVKTIQLYNCLEQRFKGLLVEENFLSPYERGMISECGSDIPVVKELWEWIGDFNIAMPNITEEFYHWINDRWHNKENQLYALDDGTLEDNEYENKWDRFTEKLFHSQRFFNQDVELFLDSLFKYLNIKPNEQNKLIKVIEPEVQIYRARVANSNDSIQKIESEPHTELGPAPGTKARNQRMTPTGISAIYCCFERETCLSEIRAITGDIVVSGAFSPLKALRLLDLNKFRELDDGNPHPLTFEFSKKKHIFQFLKQLITKLSIPKRAGEELSYLPTQVLFEYFEKKYGDLVDGLTYPSIQTGLTGQNLVLFPLKSKTAKENYILNHDENINNPFIDLINYDALPPTLKFIKDSLIFHKITAIKTESEDSEDPFIFMADPLTRKRLSI</sequence>
<comment type="caution">
    <text evidence="2">The sequence shown here is derived from an EMBL/GenBank/DDBJ whole genome shotgun (WGS) entry which is preliminary data.</text>
</comment>
<reference evidence="2 3" key="1">
    <citation type="submission" date="2015-11" db="EMBL/GenBank/DDBJ databases">
        <title>Genomic analysis of 38 Legionella species identifies large and diverse effector repertoires.</title>
        <authorList>
            <person name="Burstein D."/>
            <person name="Amaro F."/>
            <person name="Zusman T."/>
            <person name="Lifshitz Z."/>
            <person name="Cohen O."/>
            <person name="Gilbert J.A."/>
            <person name="Pupko T."/>
            <person name="Shuman H.A."/>
            <person name="Segal G."/>
        </authorList>
    </citation>
    <scope>NUCLEOTIDE SEQUENCE [LARGE SCALE GENOMIC DNA]</scope>
    <source>
        <strain evidence="2 3">ATCC 49506</strain>
    </source>
</reference>
<accession>A0A0W0WL20</accession>
<organism evidence="2 3">
    <name type="scientific">Legionella nautarum</name>
    <dbReference type="NCBI Taxonomy" id="45070"/>
    <lineage>
        <taxon>Bacteria</taxon>
        <taxon>Pseudomonadati</taxon>
        <taxon>Pseudomonadota</taxon>
        <taxon>Gammaproteobacteria</taxon>
        <taxon>Legionellales</taxon>
        <taxon>Legionellaceae</taxon>
        <taxon>Legionella</taxon>
    </lineage>
</organism>
<evidence type="ECO:0000313" key="3">
    <source>
        <dbReference type="Proteomes" id="UP000054725"/>
    </source>
</evidence>
<proteinExistence type="predicted"/>
<dbReference type="EMBL" id="LNYO01000024">
    <property type="protein sequence ID" value="KTD33024.1"/>
    <property type="molecule type" value="Genomic_DNA"/>
</dbReference>
<dbReference type="Pfam" id="PF08808">
    <property type="entry name" value="RES"/>
    <property type="match status" value="1"/>
</dbReference>
<feature type="domain" description="RES" evidence="1">
    <location>
        <begin position="204"/>
        <end position="355"/>
    </location>
</feature>
<keyword evidence="3" id="KW-1185">Reference proteome</keyword>
<dbReference type="Proteomes" id="UP000054725">
    <property type="component" value="Unassembled WGS sequence"/>
</dbReference>
<dbReference type="OrthoDB" id="1425103at2"/>
<dbReference type="InterPro" id="IPR014914">
    <property type="entry name" value="RES_dom"/>
</dbReference>
<dbReference type="PATRIC" id="fig|45070.6.peg.2819"/>
<dbReference type="AlphaFoldDB" id="A0A0W0WL20"/>
<dbReference type="STRING" id="45070.Lnau_2672"/>